<dbReference type="OrthoDB" id="5972573at2759"/>
<name>A0A2B4SZV3_STYPI</name>
<dbReference type="AlphaFoldDB" id="A0A2B4SZV3"/>
<organism evidence="1 2">
    <name type="scientific">Stylophora pistillata</name>
    <name type="common">Smooth cauliflower coral</name>
    <dbReference type="NCBI Taxonomy" id="50429"/>
    <lineage>
        <taxon>Eukaryota</taxon>
        <taxon>Metazoa</taxon>
        <taxon>Cnidaria</taxon>
        <taxon>Anthozoa</taxon>
        <taxon>Hexacorallia</taxon>
        <taxon>Scleractinia</taxon>
        <taxon>Astrocoeniina</taxon>
        <taxon>Pocilloporidae</taxon>
        <taxon>Stylophora</taxon>
    </lineage>
</organism>
<evidence type="ECO:0000313" key="2">
    <source>
        <dbReference type="Proteomes" id="UP000225706"/>
    </source>
</evidence>
<protein>
    <submittedName>
        <fullName evidence="1">Uncharacterized protein</fullName>
    </submittedName>
</protein>
<comment type="caution">
    <text evidence="1">The sequence shown here is derived from an EMBL/GenBank/DDBJ whole genome shotgun (WGS) entry which is preliminary data.</text>
</comment>
<gene>
    <name evidence="1" type="ORF">AWC38_SpisGene1145</name>
</gene>
<evidence type="ECO:0000313" key="1">
    <source>
        <dbReference type="EMBL" id="PFX33915.1"/>
    </source>
</evidence>
<keyword evidence="2" id="KW-1185">Reference proteome</keyword>
<accession>A0A2B4SZV3</accession>
<dbReference type="EMBL" id="LSMT01000007">
    <property type="protein sequence ID" value="PFX33915.1"/>
    <property type="molecule type" value="Genomic_DNA"/>
</dbReference>
<proteinExistence type="predicted"/>
<reference evidence="2" key="1">
    <citation type="journal article" date="2017" name="bioRxiv">
        <title>Comparative analysis of the genomes of Stylophora pistillata and Acropora digitifera provides evidence for extensive differences between species of corals.</title>
        <authorList>
            <person name="Voolstra C.R."/>
            <person name="Li Y."/>
            <person name="Liew Y.J."/>
            <person name="Baumgarten S."/>
            <person name="Zoccola D."/>
            <person name="Flot J.-F."/>
            <person name="Tambutte S."/>
            <person name="Allemand D."/>
            <person name="Aranda M."/>
        </authorList>
    </citation>
    <scope>NUCLEOTIDE SEQUENCE [LARGE SCALE GENOMIC DNA]</scope>
</reference>
<sequence length="313" mass="36293">MAAANQKQWIKGRAKVNGAEENILLGSHSLDNHDLKGNYSYISDYDCIFDNPPDLDGYDEQQRQDLHDAKQRGTNITINNLAHFTKRADLIINSEGFIGGWKKINEDENGHEIEETLSWWSPIFTEEDKKLVRDTLDDAIRPFCSDIDVLEDLKNQFATSHAFEPNAARYGSTYFEYNINELCEQYGNYRAIGEETKIQYKILGTYVYKCEIMYAVLVCTNRDEQFAGYPKVRVMAEADGNDDGNNQVVIRRHDGGNWSWIWKPQATATVIKRLDRFDISPMYRRWEHVAFAFYTPDGQVFNLPDLQNHRHEL</sequence>
<dbReference type="Proteomes" id="UP000225706">
    <property type="component" value="Unassembled WGS sequence"/>
</dbReference>